<organism evidence="1 2">
    <name type="scientific">Candidatus Zymogenus saltonus</name>
    <dbReference type="NCBI Taxonomy" id="2844893"/>
    <lineage>
        <taxon>Bacteria</taxon>
        <taxon>Deltaproteobacteria</taxon>
        <taxon>Candidatus Zymogenia</taxon>
        <taxon>Candidatus Zymogeniales</taxon>
        <taxon>Candidatus Zymogenaceae</taxon>
        <taxon>Candidatus Zymogenus</taxon>
    </lineage>
</organism>
<dbReference type="AlphaFoldDB" id="A0A9D8KFM4"/>
<dbReference type="Proteomes" id="UP000809273">
    <property type="component" value="Unassembled WGS sequence"/>
</dbReference>
<reference evidence="1" key="2">
    <citation type="submission" date="2021-01" db="EMBL/GenBank/DDBJ databases">
        <authorList>
            <person name="Hahn C.R."/>
            <person name="Youssef N.H."/>
            <person name="Elshahed M."/>
        </authorList>
    </citation>
    <scope>NUCLEOTIDE SEQUENCE</scope>
    <source>
        <strain evidence="1">Zod_Metabat.24</strain>
    </source>
</reference>
<name>A0A9D8KFM4_9DELT</name>
<proteinExistence type="predicted"/>
<evidence type="ECO:0000313" key="2">
    <source>
        <dbReference type="Proteomes" id="UP000809273"/>
    </source>
</evidence>
<accession>A0A9D8KFM4</accession>
<gene>
    <name evidence="1" type="ORF">JW984_11005</name>
</gene>
<reference evidence="1" key="1">
    <citation type="journal article" date="2021" name="Environ. Microbiol.">
        <title>Genomic characterization of three novel Desulfobacterota classes expand the metabolic and phylogenetic diversity of the phylum.</title>
        <authorList>
            <person name="Murphy C.L."/>
            <person name="Biggerstaff J."/>
            <person name="Eichhorn A."/>
            <person name="Ewing E."/>
            <person name="Shahan R."/>
            <person name="Soriano D."/>
            <person name="Stewart S."/>
            <person name="VanMol K."/>
            <person name="Walker R."/>
            <person name="Walters P."/>
            <person name="Elshahed M.S."/>
            <person name="Youssef N.H."/>
        </authorList>
    </citation>
    <scope>NUCLEOTIDE SEQUENCE</scope>
    <source>
        <strain evidence="1">Zod_Metabat.24</strain>
    </source>
</reference>
<sequence length="170" mass="19568">MELKKLEGEELRDILIRNWMTHDALWYGEAAAKLGMAEASPMNLRVCRTLGKIEFKRYMKAAGAKPPTNMVELEEIYREGMKIFVPPFMNFTFTFNDDGTVVAEVFDCFAFNGMTKAGVIGEYECGIFERIEGWFDAMDLKYTRTPDLSRCLKHKGEKCVVNLNFNFSKE</sequence>
<dbReference type="EMBL" id="JAFGIX010000054">
    <property type="protein sequence ID" value="MBN1573712.1"/>
    <property type="molecule type" value="Genomic_DNA"/>
</dbReference>
<comment type="caution">
    <text evidence="1">The sequence shown here is derived from an EMBL/GenBank/DDBJ whole genome shotgun (WGS) entry which is preliminary data.</text>
</comment>
<evidence type="ECO:0000313" key="1">
    <source>
        <dbReference type="EMBL" id="MBN1573712.1"/>
    </source>
</evidence>
<protein>
    <submittedName>
        <fullName evidence="1">Uncharacterized protein</fullName>
    </submittedName>
</protein>